<dbReference type="InterPro" id="IPR032675">
    <property type="entry name" value="LRR_dom_sf"/>
</dbReference>
<evidence type="ECO:0000259" key="1">
    <source>
        <dbReference type="Pfam" id="PF19789"/>
    </source>
</evidence>
<dbReference type="InterPro" id="IPR046240">
    <property type="entry name" value="DUF6273"/>
</dbReference>
<sequence length="983" mass="103800">MSEGLVFEVNEDGTTVALVGIHATDLKTISVPTQVASGSDTYAVTTLKNLAGGGGAFTEYSVESLSLPETIQTIDDEALKGVSSLKHVQVSPRNEGFSSFDDMIFTKDYSKLLLIPEGKEGAASLPDQSTLVSATAFSRCSVLSQILVGDSAMFTSYDGALYSKDMKTLVACPAGIGASIVIPAETESIDKDALSGCKDLASITALGNIQKIDPTAFSDETKATAVVALPAGQDYEIRKATWENAGFKNFAEPAKPGATTNPNTNEASGLTYTLLDDYTLAVSWQGKDDPEANLEIPSSAEINGVPYRVSTIAENAFANRGSLTSVKLPTTITTINNGAFAGCANLSTIEFPNTLRTIGERVFEATSLKDIWLPASINSIGSRAFASCSTLERVVALGTPEVATDALAGCTNVSIYFPSGSENSWNPGLPSDNNHLMPYGVSLAEEPLTIEAGQEANLLEGGNLQVPEPVEASYSYAAAPLSVDAGQVSAKKAGTSDVTAVLTLDDVELTRASRTVEVSPNPNAGSDIALTSINSSLPAAYLAEARNTQISVTAPTQVFLGDGNGYDVATKPECATGTVFFKNNSTGQSVQLASVSCTSSVGVDNHIQTLDSSRKLNTQNLFSLYPQGNEGAAVNFGYLDKVNNTAVPTDKAAFGIAAGYSTPYTFRLNLTNDTTLANAEVKETAAGAGTEPVTVSLATVKCTFEALTFTGTGDKGDAFYLEDASTKTVYSLADVKAHVQDISRKGQSSPYYSMYAAYATDDTKYECKSTWTSGTYDLCIIGVLHDDKASGGKAGLTFQFKNLLSGTYQMNIAPDISTGGWGQSQLRARMNPASLPNQDNVIANSNSSSDDDAIWNQVPADLQNSIEVVKKKYQPAYNGSISTITTSNDKLFIASWPELISGSKWGSTHWSTQEGTQYAYWNGKVTNNTGTGDDASLIKSTSWWERSVYPNFSEDFLMVDAIGYPSGDGNASGSRGVCPCFCL</sequence>
<gene>
    <name evidence="2" type="ORF">QNJ86_11865</name>
</gene>
<dbReference type="InterPro" id="IPR026906">
    <property type="entry name" value="LRR_5"/>
</dbReference>
<dbReference type="PANTHER" id="PTHR45661:SF3">
    <property type="entry name" value="IG-LIKE DOMAIN-CONTAINING PROTEIN"/>
    <property type="match status" value="1"/>
</dbReference>
<accession>A0ABT7DPM9</accession>
<name>A0ABT7DPM9_9ACTN</name>
<comment type="caution">
    <text evidence="2">The sequence shown here is derived from an EMBL/GenBank/DDBJ whole genome shotgun (WGS) entry which is preliminary data.</text>
</comment>
<evidence type="ECO:0000313" key="3">
    <source>
        <dbReference type="Proteomes" id="UP001232750"/>
    </source>
</evidence>
<organism evidence="2 3">
    <name type="scientific">Gordonibacter faecis</name>
    <dbReference type="NCBI Taxonomy" id="3047475"/>
    <lineage>
        <taxon>Bacteria</taxon>
        <taxon>Bacillati</taxon>
        <taxon>Actinomycetota</taxon>
        <taxon>Coriobacteriia</taxon>
        <taxon>Eggerthellales</taxon>
        <taxon>Eggerthellaceae</taxon>
        <taxon>Gordonibacter</taxon>
    </lineage>
</organism>
<evidence type="ECO:0000313" key="2">
    <source>
        <dbReference type="EMBL" id="MDJ1651499.1"/>
    </source>
</evidence>
<protein>
    <submittedName>
        <fullName evidence="2">Leucine-rich repeat protein</fullName>
    </submittedName>
</protein>
<dbReference type="RefSeq" id="WP_283832842.1">
    <property type="nucleotide sequence ID" value="NZ_JASJEU010000022.1"/>
</dbReference>
<dbReference type="Pfam" id="PF13306">
    <property type="entry name" value="LRR_5"/>
    <property type="match status" value="3"/>
</dbReference>
<dbReference type="Proteomes" id="UP001232750">
    <property type="component" value="Unassembled WGS sequence"/>
</dbReference>
<dbReference type="InterPro" id="IPR053139">
    <property type="entry name" value="Surface_bspA-like"/>
</dbReference>
<reference evidence="2 3" key="1">
    <citation type="submission" date="2023-05" db="EMBL/GenBank/DDBJ databases">
        <title>Gordonibacter KGMB12511T sp. nov., isolated from faeces of healthy Korean.</title>
        <authorList>
            <person name="Kim H.S."/>
            <person name="Kim J.-S."/>
            <person name="Suh M.K."/>
            <person name="Eom M.K."/>
            <person name="Do H.E."/>
            <person name="Lee J.-S."/>
        </authorList>
    </citation>
    <scope>NUCLEOTIDE SEQUENCE [LARGE SCALE GENOMIC DNA]</scope>
    <source>
        <strain evidence="2 3">KGMB12511</strain>
    </source>
</reference>
<dbReference type="SUPFAM" id="SSF52058">
    <property type="entry name" value="L domain-like"/>
    <property type="match status" value="1"/>
</dbReference>
<keyword evidence="3" id="KW-1185">Reference proteome</keyword>
<dbReference type="Pfam" id="PF19789">
    <property type="entry name" value="DUF6273"/>
    <property type="match status" value="1"/>
</dbReference>
<dbReference type="Gene3D" id="3.80.10.10">
    <property type="entry name" value="Ribonuclease Inhibitor"/>
    <property type="match status" value="3"/>
</dbReference>
<feature type="domain" description="DUF6273" evidence="1">
    <location>
        <begin position="816"/>
        <end position="983"/>
    </location>
</feature>
<dbReference type="EMBL" id="JASJEU010000022">
    <property type="protein sequence ID" value="MDJ1651499.1"/>
    <property type="molecule type" value="Genomic_DNA"/>
</dbReference>
<proteinExistence type="predicted"/>
<dbReference type="PANTHER" id="PTHR45661">
    <property type="entry name" value="SURFACE ANTIGEN"/>
    <property type="match status" value="1"/>
</dbReference>